<accession>Q484G9</accession>
<proteinExistence type="predicted"/>
<dbReference type="Pfam" id="PF08856">
    <property type="entry name" value="DUF1826"/>
    <property type="match status" value="1"/>
</dbReference>
<evidence type="ECO:0000313" key="2">
    <source>
        <dbReference type="Proteomes" id="UP000000547"/>
    </source>
</evidence>
<gene>
    <name evidence="1" type="ordered locus">CPS_1816</name>
</gene>
<dbReference type="HOGENOM" id="CLU_093134_1_0_6"/>
<dbReference type="AlphaFoldDB" id="Q484G9"/>
<dbReference type="STRING" id="167879.CPS_1816"/>
<dbReference type="InterPro" id="IPR014955">
    <property type="entry name" value="DUF1826"/>
</dbReference>
<dbReference type="EMBL" id="CP000083">
    <property type="protein sequence ID" value="AAZ24606.1"/>
    <property type="molecule type" value="Genomic_DNA"/>
</dbReference>
<sequence length="234" mass="26206">MNTINTINESQSTSLLLPETLTKRASESDSPESFTDIYRDDTNIAIWQRKLSDKLVLAVDEILKTGVRVKIAEAVSVKTVHATLCNALGETIAVRRLSDDITLLVDMFCCLFDLKEVGLRLTALDRAMCPRFHFDRIPCRLVTTYHGIATEWLPHQLVDRNKLGAGNQGKSDEQSGLFDSSDDIRQLSEGDVALLKGEFWHDNEGAGLVHRSPVQPEGLLNERRLLLTLDFIND</sequence>
<organism evidence="1 2">
    <name type="scientific">Colwellia psychrerythraea (strain 34H / ATCC BAA-681)</name>
    <name type="common">Vibrio psychroerythus</name>
    <dbReference type="NCBI Taxonomy" id="167879"/>
    <lineage>
        <taxon>Bacteria</taxon>
        <taxon>Pseudomonadati</taxon>
        <taxon>Pseudomonadota</taxon>
        <taxon>Gammaproteobacteria</taxon>
        <taxon>Alteromonadales</taxon>
        <taxon>Colwelliaceae</taxon>
        <taxon>Colwellia</taxon>
    </lineage>
</organism>
<name>Q484G9_COLP3</name>
<reference evidence="1" key="1">
    <citation type="journal article" date="2005" name="Proc. Natl. Acad. Sci. U.S.A.">
        <title>The psychrophilic lifestyle as revealed by the genome sequence of Colwellia psychrerythraea 34H through genomic and proteomic analyses.</title>
        <authorList>
            <person name="Methe B.A."/>
            <person name="Nelson K.E."/>
            <person name="Deming J.W."/>
            <person name="Momen B."/>
            <person name="Melamud E."/>
            <person name="Zhang X."/>
            <person name="Moult J."/>
            <person name="Madupu R."/>
            <person name="Nelson W.C."/>
            <person name="Dodson R.J."/>
            <person name="Brinkac L.M."/>
            <person name="Daugherty S.C."/>
            <person name="Durkin A.S."/>
            <person name="DeBoy R.T."/>
            <person name="Kolonay J.F."/>
            <person name="Sullivan S.A."/>
            <person name="Zhou L."/>
            <person name="Davidsen T.M."/>
            <person name="Wu M."/>
            <person name="Huston A.L."/>
            <person name="Lewis M."/>
            <person name="Weaver B."/>
            <person name="Weidman J.F."/>
            <person name="Khouri H."/>
            <person name="Utterback T.R."/>
            <person name="Feldblyum T.V."/>
            <person name="Fraser C.M."/>
        </authorList>
    </citation>
    <scope>NUCLEOTIDE SEQUENCE [LARGE SCALE GENOMIC DNA]</scope>
    <source>
        <strain evidence="1">34H</strain>
    </source>
</reference>
<dbReference type="RefSeq" id="WP_011042640.1">
    <property type="nucleotide sequence ID" value="NC_003910.7"/>
</dbReference>
<dbReference type="KEGG" id="cps:CPS_1816"/>
<dbReference type="Proteomes" id="UP000000547">
    <property type="component" value="Chromosome"/>
</dbReference>
<protein>
    <recommendedName>
        <fullName evidence="3">Succinylglutamate desuccinylase</fullName>
    </recommendedName>
</protein>
<evidence type="ECO:0008006" key="3">
    <source>
        <dbReference type="Google" id="ProtNLM"/>
    </source>
</evidence>
<evidence type="ECO:0000313" key="1">
    <source>
        <dbReference type="EMBL" id="AAZ24606.1"/>
    </source>
</evidence>